<comment type="similarity">
    <text evidence="1">Belongs to the PrpD family.</text>
</comment>
<evidence type="ECO:0000256" key="1">
    <source>
        <dbReference type="ARBA" id="ARBA00006174"/>
    </source>
</evidence>
<dbReference type="RefSeq" id="WP_169073473.1">
    <property type="nucleotide sequence ID" value="NZ_JABBXH010000001.1"/>
</dbReference>
<evidence type="ECO:0000313" key="5">
    <source>
        <dbReference type="Proteomes" id="UP000568664"/>
    </source>
</evidence>
<keyword evidence="5" id="KW-1185">Reference proteome</keyword>
<dbReference type="InterPro" id="IPR045337">
    <property type="entry name" value="MmgE_PrpD_C"/>
</dbReference>
<evidence type="ECO:0000259" key="2">
    <source>
        <dbReference type="Pfam" id="PF03972"/>
    </source>
</evidence>
<dbReference type="GO" id="GO:0016829">
    <property type="term" value="F:lyase activity"/>
    <property type="evidence" value="ECO:0007669"/>
    <property type="project" value="InterPro"/>
</dbReference>
<dbReference type="InterPro" id="IPR045336">
    <property type="entry name" value="MmgE_PrpD_N"/>
</dbReference>
<dbReference type="Pfam" id="PF19305">
    <property type="entry name" value="MmgE_PrpD_C"/>
    <property type="match status" value="1"/>
</dbReference>
<dbReference type="AlphaFoldDB" id="A0A7Y0L8Y6"/>
<protein>
    <submittedName>
        <fullName evidence="4">MmgE/PrpD family protein</fullName>
    </submittedName>
</protein>
<dbReference type="EMBL" id="JABBXH010000001">
    <property type="protein sequence ID" value="NMP30133.1"/>
    <property type="molecule type" value="Genomic_DNA"/>
</dbReference>
<dbReference type="InterPro" id="IPR042183">
    <property type="entry name" value="MmgE/PrpD_sf_1"/>
</dbReference>
<dbReference type="Proteomes" id="UP000568664">
    <property type="component" value="Unassembled WGS sequence"/>
</dbReference>
<evidence type="ECO:0000259" key="3">
    <source>
        <dbReference type="Pfam" id="PF19305"/>
    </source>
</evidence>
<accession>A0A7Y0L8Y6</accession>
<dbReference type="Gene3D" id="3.30.1330.120">
    <property type="entry name" value="2-methylcitrate dehydratase PrpD"/>
    <property type="match status" value="1"/>
</dbReference>
<dbReference type="InterPro" id="IPR036148">
    <property type="entry name" value="MmgE/PrpD_sf"/>
</dbReference>
<feature type="domain" description="MmgE/PrpD N-terminal" evidence="2">
    <location>
        <begin position="10"/>
        <end position="244"/>
    </location>
</feature>
<dbReference type="Pfam" id="PF03972">
    <property type="entry name" value="MmgE_PrpD_N"/>
    <property type="match status" value="1"/>
</dbReference>
<dbReference type="PANTHER" id="PTHR16943:SF8">
    <property type="entry name" value="2-METHYLCITRATE DEHYDRATASE"/>
    <property type="match status" value="1"/>
</dbReference>
<reference evidence="4 5" key="1">
    <citation type="submission" date="2020-04" db="EMBL/GenBank/DDBJ databases">
        <title>Thalassotalea sp. M1531, isolated from the surface of marine red alga.</title>
        <authorList>
            <person name="Pang L."/>
            <person name="Lu D.-C."/>
        </authorList>
    </citation>
    <scope>NUCLEOTIDE SEQUENCE [LARGE SCALE GENOMIC DNA]</scope>
    <source>
        <strain evidence="4 5">M1531</strain>
    </source>
</reference>
<evidence type="ECO:0000313" key="4">
    <source>
        <dbReference type="EMBL" id="NMP30133.1"/>
    </source>
</evidence>
<gene>
    <name evidence="4" type="ORF">HII17_01040</name>
</gene>
<dbReference type="SUPFAM" id="SSF103378">
    <property type="entry name" value="2-methylcitrate dehydratase PrpD"/>
    <property type="match status" value="1"/>
</dbReference>
<organism evidence="4 5">
    <name type="scientific">Thalassotalea algicola</name>
    <dbReference type="NCBI Taxonomy" id="2716224"/>
    <lineage>
        <taxon>Bacteria</taxon>
        <taxon>Pseudomonadati</taxon>
        <taxon>Pseudomonadota</taxon>
        <taxon>Gammaproteobacteria</taxon>
        <taxon>Alteromonadales</taxon>
        <taxon>Colwelliaceae</taxon>
        <taxon>Thalassotalea</taxon>
    </lineage>
</organism>
<dbReference type="Gene3D" id="1.10.4100.10">
    <property type="entry name" value="2-methylcitrate dehydratase PrpD"/>
    <property type="match status" value="1"/>
</dbReference>
<proteinExistence type="inferred from homology"/>
<dbReference type="InterPro" id="IPR005656">
    <property type="entry name" value="MmgE_PrpD"/>
</dbReference>
<dbReference type="InterPro" id="IPR042188">
    <property type="entry name" value="MmgE/PrpD_sf_2"/>
</dbReference>
<name>A0A7Y0L8Y6_9GAMM</name>
<feature type="domain" description="MmgE/PrpD C-terminal" evidence="3">
    <location>
        <begin position="263"/>
        <end position="428"/>
    </location>
</feature>
<dbReference type="PANTHER" id="PTHR16943">
    <property type="entry name" value="2-METHYLCITRATE DEHYDRATASE-RELATED"/>
    <property type="match status" value="1"/>
</dbReference>
<comment type="caution">
    <text evidence="4">The sequence shown here is derived from an EMBL/GenBank/DDBJ whole genome shotgun (WGS) entry which is preliminary data.</text>
</comment>
<sequence>MNRSSSLSEQLVELIATKKITQVDLNQAASHIKDWLACAYAGAKSDIGSIYTELANRENGEFSAIGVAKTSWQAALGLNAALGNVLEMDDIHRTSILHPGPIVIPAAVTAAQHTGASISEFLVAVIKGYEASIRVGEAIGRSHYHYFHNTSTCATFGACIAAASLFKLNQEQTIWALGNVGSRTGGLWQMRNEIVDTKQWHNSEAAKAGLQAVLLANAGVKGPAFIFEGPQGIFNALSNDATPELMVVESKSWRIYDCSFKPWPACRHAHAAIDATLQLLAKTKIDEADIDKVTVQTYQDAQVFCDRKTPSTALDAKFSIQHAVASCLLFGEPLLAHYDAEYYLSEKVNDLRKKVTVVVSSTFEDQYPQHYGAGISILCSSGEEVACSTIDTLGDPERPLTDDQLNAKASMLLSFAKVSPDNIEKIMQFDWQNQEQFSAFVELLSL</sequence>